<dbReference type="Gene3D" id="1.10.10.10">
    <property type="entry name" value="Winged helix-like DNA-binding domain superfamily/Winged helix DNA-binding domain"/>
    <property type="match status" value="1"/>
</dbReference>
<evidence type="ECO:0000259" key="7">
    <source>
        <dbReference type="Pfam" id="PF00931"/>
    </source>
</evidence>
<evidence type="ECO:0008006" key="13">
    <source>
        <dbReference type="Google" id="ProtNLM"/>
    </source>
</evidence>
<dbReference type="GO" id="GO:0042742">
    <property type="term" value="P:defense response to bacterium"/>
    <property type="evidence" value="ECO:0007669"/>
    <property type="project" value="UniProtKB-ARBA"/>
</dbReference>
<proteinExistence type="inferred from homology"/>
<dbReference type="Gramene" id="TVU48991">
    <property type="protein sequence ID" value="TVU48991"/>
    <property type="gene ID" value="EJB05_00280"/>
</dbReference>
<dbReference type="InterPro" id="IPR055414">
    <property type="entry name" value="LRR_R13L4/SHOC2-like"/>
</dbReference>
<dbReference type="EMBL" id="RWGY01000002">
    <property type="protein sequence ID" value="TVU48991.1"/>
    <property type="molecule type" value="Genomic_DNA"/>
</dbReference>
<keyword evidence="6" id="KW-0175">Coiled coil</keyword>
<dbReference type="GO" id="GO:0009626">
    <property type="term" value="P:plant-type hypersensitive response"/>
    <property type="evidence" value="ECO:0007669"/>
    <property type="project" value="UniProtKB-ARBA"/>
</dbReference>
<keyword evidence="2" id="KW-0433">Leucine-rich repeat</keyword>
<dbReference type="SUPFAM" id="SSF52540">
    <property type="entry name" value="P-loop containing nucleoside triphosphate hydrolases"/>
    <property type="match status" value="1"/>
</dbReference>
<protein>
    <recommendedName>
        <fullName evidence="13">NB-ARC domain-containing protein</fullName>
    </recommendedName>
</protein>
<feature type="domain" description="Disease resistance protein winged helix" evidence="9">
    <location>
        <begin position="430"/>
        <end position="502"/>
    </location>
</feature>
<dbReference type="PRINTS" id="PR00364">
    <property type="entry name" value="DISEASERSIST"/>
</dbReference>
<evidence type="ECO:0000259" key="9">
    <source>
        <dbReference type="Pfam" id="PF23559"/>
    </source>
</evidence>
<dbReference type="InterPro" id="IPR002182">
    <property type="entry name" value="NB-ARC"/>
</dbReference>
<organism evidence="11 12">
    <name type="scientific">Eragrostis curvula</name>
    <name type="common">weeping love grass</name>
    <dbReference type="NCBI Taxonomy" id="38414"/>
    <lineage>
        <taxon>Eukaryota</taxon>
        <taxon>Viridiplantae</taxon>
        <taxon>Streptophyta</taxon>
        <taxon>Embryophyta</taxon>
        <taxon>Tracheophyta</taxon>
        <taxon>Spermatophyta</taxon>
        <taxon>Magnoliopsida</taxon>
        <taxon>Liliopsida</taxon>
        <taxon>Poales</taxon>
        <taxon>Poaceae</taxon>
        <taxon>PACMAD clade</taxon>
        <taxon>Chloridoideae</taxon>
        <taxon>Eragrostideae</taxon>
        <taxon>Eragrostidinae</taxon>
        <taxon>Eragrostis</taxon>
    </lineage>
</organism>
<feature type="domain" description="Disease resistance R13L4/SHOC-2-like LRR" evidence="10">
    <location>
        <begin position="552"/>
        <end position="922"/>
    </location>
</feature>
<dbReference type="GO" id="GO:0043531">
    <property type="term" value="F:ADP binding"/>
    <property type="evidence" value="ECO:0007669"/>
    <property type="project" value="InterPro"/>
</dbReference>
<evidence type="ECO:0000256" key="1">
    <source>
        <dbReference type="ARBA" id="ARBA00008894"/>
    </source>
</evidence>
<dbReference type="InterPro" id="IPR041118">
    <property type="entry name" value="Rx_N"/>
</dbReference>
<dbReference type="InterPro" id="IPR027417">
    <property type="entry name" value="P-loop_NTPase"/>
</dbReference>
<dbReference type="Pfam" id="PF00931">
    <property type="entry name" value="NB-ARC"/>
    <property type="match status" value="1"/>
</dbReference>
<dbReference type="Pfam" id="PF18052">
    <property type="entry name" value="Rx_N"/>
    <property type="match status" value="1"/>
</dbReference>
<evidence type="ECO:0000259" key="8">
    <source>
        <dbReference type="Pfam" id="PF18052"/>
    </source>
</evidence>
<accession>A0A5J9WLM4</accession>
<dbReference type="Gene3D" id="1.20.5.4130">
    <property type="match status" value="1"/>
</dbReference>
<sequence length="937" mass="106155">MAGMMVSVATGVMDSVVGKLTTLLGDQYKLARDVKRGIRFMRDELSCMNGALLRLADIDDDQIDVQTKEWRSKVRELSYDIEDCVDRFIHLHSTREAKVNFFRSMVRKIKELWEDCQIAKEIQELKALVLEEKERRDRYNLDQYLTNMTRPVLLDPRAPIMYEEARDLVGIDGPREKIIGWLMDEERKLKVVSIFGIGGQGKTTLAMEVYNKIDEWFDCCASVTVSRTLDIKKLLKDLLFQVNKSEHDKSEMLEIEQLIRTLREQLMNKRYLIIIDDIWTTSAWEHAKSALPTNAKQSRIITTTRIRDVAKSCCTGIDGNMYEAKPLSTDDSHTLLFRRIFGSNEDCPNALKEVANDIVKKCGGLPLAIISIAGLLANRQQNVAAWVKVLSSISCAMEKDSPIEKMKRILFLSYFDLPHYLKTCLLYLSIFPEDSSIRARDLIWRWVAEGLIPGQNRESMELLGESYLNELINRSMVQPTKMLEDEKTVEIFRVHDVVLEFIVSQAGKDNFVTVRNGKDSSGNYSTKFRRLSIQRNISGAEEMSKAVNNVSHLRSVNIFMSDLELGKHVPDFLNSHVLRVMLVPGCCIIQDCHLRYTGSFSQLKYLKITTGGELPEQIGILRNLETLDLQEINIKSLPASVVQLQKLVHLLVPVNTTLPNGIGNLQALEVLSTVLVDHTSAEWIQELGDLTKLRELEVVWDIYSTTDNANRHVNVFLSSLSKLIVSLKKLRIWNFELASDSDFTLALTALQGSTLPLQSLNLLDTCFHTVPSGISSLVNLTNLKIGIFGEVSKEGLNILASLPMLLFLSIRWKTLFSRPYTRHAIGRQGFQRLLKFEFYSLYAPALEFEPGAMPRLQKIRLEMHALCQSKYGQGGLVLGLQNLSCLKHVTVHVLCYDAVITEVEALEDDIRSAAGSHPNRPILEVKRCGIDALKISG</sequence>
<dbReference type="InterPro" id="IPR036388">
    <property type="entry name" value="WH-like_DNA-bd_sf"/>
</dbReference>
<evidence type="ECO:0000313" key="12">
    <source>
        <dbReference type="Proteomes" id="UP000324897"/>
    </source>
</evidence>
<comment type="caution">
    <text evidence="11">The sequence shown here is derived from an EMBL/GenBank/DDBJ whole genome shotgun (WGS) entry which is preliminary data.</text>
</comment>
<dbReference type="GO" id="GO:0002758">
    <property type="term" value="P:innate immune response-activating signaling pathway"/>
    <property type="evidence" value="ECO:0007669"/>
    <property type="project" value="UniProtKB-ARBA"/>
</dbReference>
<keyword evidence="5" id="KW-0611">Plant defense</keyword>
<dbReference type="FunFam" id="3.40.50.300:FF:001091">
    <property type="entry name" value="Probable disease resistance protein At1g61300"/>
    <property type="match status" value="1"/>
</dbReference>
<dbReference type="Gene3D" id="1.10.8.430">
    <property type="entry name" value="Helical domain of apoptotic protease-activating factors"/>
    <property type="match status" value="1"/>
</dbReference>
<keyword evidence="4" id="KW-0547">Nucleotide-binding</keyword>
<gene>
    <name evidence="11" type="ORF">EJB05_00280</name>
</gene>
<evidence type="ECO:0000256" key="3">
    <source>
        <dbReference type="ARBA" id="ARBA00022737"/>
    </source>
</evidence>
<dbReference type="Pfam" id="PF23559">
    <property type="entry name" value="WHD_DRP"/>
    <property type="match status" value="1"/>
</dbReference>
<evidence type="ECO:0000256" key="2">
    <source>
        <dbReference type="ARBA" id="ARBA00022614"/>
    </source>
</evidence>
<dbReference type="InterPro" id="IPR058922">
    <property type="entry name" value="WHD_DRP"/>
</dbReference>
<dbReference type="FunFam" id="1.10.10.10:FF:000322">
    <property type="entry name" value="Probable disease resistance protein At1g63360"/>
    <property type="match status" value="1"/>
</dbReference>
<dbReference type="AlphaFoldDB" id="A0A5J9WLM4"/>
<dbReference type="PANTHER" id="PTHR23155:SF1137">
    <property type="entry name" value="OS08G0387700 PROTEIN"/>
    <property type="match status" value="1"/>
</dbReference>
<dbReference type="PANTHER" id="PTHR23155">
    <property type="entry name" value="DISEASE RESISTANCE PROTEIN RP"/>
    <property type="match status" value="1"/>
</dbReference>
<evidence type="ECO:0000313" key="11">
    <source>
        <dbReference type="EMBL" id="TVU48991.1"/>
    </source>
</evidence>
<evidence type="ECO:0000256" key="4">
    <source>
        <dbReference type="ARBA" id="ARBA00022741"/>
    </source>
</evidence>
<evidence type="ECO:0000256" key="6">
    <source>
        <dbReference type="ARBA" id="ARBA00023054"/>
    </source>
</evidence>
<dbReference type="InterPro" id="IPR032675">
    <property type="entry name" value="LRR_dom_sf"/>
</dbReference>
<name>A0A5J9WLM4_9POAL</name>
<dbReference type="InterPro" id="IPR044974">
    <property type="entry name" value="Disease_R_plants"/>
</dbReference>
<dbReference type="Gene3D" id="3.40.50.300">
    <property type="entry name" value="P-loop containing nucleotide triphosphate hydrolases"/>
    <property type="match status" value="1"/>
</dbReference>
<feature type="domain" description="Disease resistance N-terminal" evidence="8">
    <location>
        <begin position="12"/>
        <end position="98"/>
    </location>
</feature>
<reference evidence="11 12" key="1">
    <citation type="journal article" date="2019" name="Sci. Rep.">
        <title>A high-quality genome of Eragrostis curvula grass provides insights into Poaceae evolution and supports new strategies to enhance forage quality.</title>
        <authorList>
            <person name="Carballo J."/>
            <person name="Santos B.A.C.M."/>
            <person name="Zappacosta D."/>
            <person name="Garbus I."/>
            <person name="Selva J.P."/>
            <person name="Gallo C.A."/>
            <person name="Diaz A."/>
            <person name="Albertini E."/>
            <person name="Caccamo M."/>
            <person name="Echenique V."/>
        </authorList>
    </citation>
    <scope>NUCLEOTIDE SEQUENCE [LARGE SCALE GENOMIC DNA]</scope>
    <source>
        <strain evidence="12">cv. Victoria</strain>
        <tissue evidence="11">Leaf</tissue>
    </source>
</reference>
<keyword evidence="3" id="KW-0677">Repeat</keyword>
<dbReference type="OrthoDB" id="650266at2759"/>
<dbReference type="Gene3D" id="3.80.10.10">
    <property type="entry name" value="Ribonuclease Inhibitor"/>
    <property type="match status" value="1"/>
</dbReference>
<comment type="similarity">
    <text evidence="1">Belongs to the disease resistance NB-LRR family.</text>
</comment>
<dbReference type="Proteomes" id="UP000324897">
    <property type="component" value="Chromosome 6"/>
</dbReference>
<feature type="domain" description="NB-ARC" evidence="7">
    <location>
        <begin position="175"/>
        <end position="341"/>
    </location>
</feature>
<evidence type="ECO:0000259" key="10">
    <source>
        <dbReference type="Pfam" id="PF23598"/>
    </source>
</evidence>
<keyword evidence="12" id="KW-1185">Reference proteome</keyword>
<dbReference type="SUPFAM" id="SSF52058">
    <property type="entry name" value="L domain-like"/>
    <property type="match status" value="1"/>
</dbReference>
<evidence type="ECO:0000256" key="5">
    <source>
        <dbReference type="ARBA" id="ARBA00022821"/>
    </source>
</evidence>
<feature type="non-terminal residue" evidence="11">
    <location>
        <position position="1"/>
    </location>
</feature>
<dbReference type="CDD" id="cd14798">
    <property type="entry name" value="RX-CC_like"/>
    <property type="match status" value="1"/>
</dbReference>
<dbReference type="Pfam" id="PF23598">
    <property type="entry name" value="LRR_14"/>
    <property type="match status" value="1"/>
</dbReference>
<dbReference type="InterPro" id="IPR038005">
    <property type="entry name" value="RX-like_CC"/>
</dbReference>
<dbReference type="InterPro" id="IPR042197">
    <property type="entry name" value="Apaf_helical"/>
</dbReference>